<name>A0A7L5DSC0_9BACT</name>
<sequence>MKALVAYLLVGLLLGNSLIPGFGLDQSARLVELMQHYGHHQDEQPGLGFLDFLEMHYGPNSEHQKHPNHCHHNLPVAGHSVVAFAPTFLRLLDTPTALAVRLSQKSCFGYANLYSFLAVFSLINPPRR</sequence>
<evidence type="ECO:0000313" key="1">
    <source>
        <dbReference type="EMBL" id="QJD80341.1"/>
    </source>
</evidence>
<dbReference type="AlphaFoldDB" id="A0A7L5DSC0"/>
<protein>
    <submittedName>
        <fullName evidence="1">Uncharacterized protein</fullName>
    </submittedName>
</protein>
<keyword evidence="2" id="KW-1185">Reference proteome</keyword>
<reference evidence="1 2" key="1">
    <citation type="submission" date="2020-04" db="EMBL/GenBank/DDBJ databases">
        <title>Genome sequencing of novel species.</title>
        <authorList>
            <person name="Heo J."/>
            <person name="Kim S.-J."/>
            <person name="Kim J.-S."/>
            <person name="Hong S.-B."/>
            <person name="Kwon S.-W."/>
        </authorList>
    </citation>
    <scope>NUCLEOTIDE SEQUENCE [LARGE SCALE GENOMIC DNA]</scope>
    <source>
        <strain evidence="1 2">CJU-R4</strain>
    </source>
</reference>
<dbReference type="EMBL" id="CP051677">
    <property type="protein sequence ID" value="QJD80341.1"/>
    <property type="molecule type" value="Genomic_DNA"/>
</dbReference>
<dbReference type="Proteomes" id="UP000501128">
    <property type="component" value="Chromosome"/>
</dbReference>
<organism evidence="1 2">
    <name type="scientific">Spirosoma rhododendri</name>
    <dbReference type="NCBI Taxonomy" id="2728024"/>
    <lineage>
        <taxon>Bacteria</taxon>
        <taxon>Pseudomonadati</taxon>
        <taxon>Bacteroidota</taxon>
        <taxon>Cytophagia</taxon>
        <taxon>Cytophagales</taxon>
        <taxon>Cytophagaceae</taxon>
        <taxon>Spirosoma</taxon>
    </lineage>
</organism>
<evidence type="ECO:0000313" key="2">
    <source>
        <dbReference type="Proteomes" id="UP000501128"/>
    </source>
</evidence>
<gene>
    <name evidence="1" type="ORF">HH216_19350</name>
</gene>
<accession>A0A7L5DSC0</accession>
<dbReference type="RefSeq" id="WP_169552300.1">
    <property type="nucleotide sequence ID" value="NZ_CP051677.1"/>
</dbReference>
<proteinExistence type="predicted"/>
<dbReference type="KEGG" id="srho:HH216_19350"/>